<comment type="subcellular location">
    <subcellularLocation>
        <location evidence="1">Cytoplasm</location>
        <location evidence="1">Nucleoid</location>
    </subcellularLocation>
</comment>
<dbReference type="GO" id="GO:0000018">
    <property type="term" value="P:regulation of DNA recombination"/>
    <property type="evidence" value="ECO:0007669"/>
    <property type="project" value="TreeGrafter"/>
</dbReference>
<dbReference type="EMBL" id="JAPIVE010000001">
    <property type="protein sequence ID" value="MCX2523716.1"/>
    <property type="molecule type" value="Genomic_DNA"/>
</dbReference>
<dbReference type="GO" id="GO:0006310">
    <property type="term" value="P:DNA recombination"/>
    <property type="evidence" value="ECO:0007669"/>
    <property type="project" value="UniProtKB-KW"/>
</dbReference>
<keyword evidence="5" id="KW-0233">DNA recombination</keyword>
<gene>
    <name evidence="6" type="ORF">OQ287_05645</name>
</gene>
<evidence type="ECO:0000313" key="6">
    <source>
        <dbReference type="EMBL" id="MCX2523716.1"/>
    </source>
</evidence>
<keyword evidence="4" id="KW-0963">Cytoplasm</keyword>
<protein>
    <recommendedName>
        <fullName evidence="3">Recombination-associated protein RdgC</fullName>
    </recommendedName>
</protein>
<organism evidence="6 7">
    <name type="scientific">Larsenimonas rhizosphaerae</name>
    <dbReference type="NCBI Taxonomy" id="2944682"/>
    <lineage>
        <taxon>Bacteria</taxon>
        <taxon>Pseudomonadati</taxon>
        <taxon>Pseudomonadota</taxon>
        <taxon>Gammaproteobacteria</taxon>
        <taxon>Oceanospirillales</taxon>
        <taxon>Halomonadaceae</taxon>
        <taxon>Larsenimonas</taxon>
    </lineage>
</organism>
<keyword evidence="7" id="KW-1185">Reference proteome</keyword>
<dbReference type="InterPro" id="IPR007476">
    <property type="entry name" value="RdgC"/>
</dbReference>
<accession>A0AA42CU56</accession>
<evidence type="ECO:0000256" key="1">
    <source>
        <dbReference type="ARBA" id="ARBA00004453"/>
    </source>
</evidence>
<dbReference type="Pfam" id="PF04381">
    <property type="entry name" value="RdgC"/>
    <property type="match status" value="1"/>
</dbReference>
<evidence type="ECO:0000313" key="7">
    <source>
        <dbReference type="Proteomes" id="UP001165678"/>
    </source>
</evidence>
<reference evidence="6" key="1">
    <citation type="submission" date="2022-11" db="EMBL/GenBank/DDBJ databases">
        <title>Larsenimonas rhizosphaerae sp. nov., isolated from a tidal mudflat.</title>
        <authorList>
            <person name="Lee S.D."/>
            <person name="Kim I.S."/>
        </authorList>
    </citation>
    <scope>NUCLEOTIDE SEQUENCE</scope>
    <source>
        <strain evidence="6">GH2-1</strain>
    </source>
</reference>
<evidence type="ECO:0000256" key="2">
    <source>
        <dbReference type="ARBA" id="ARBA00008657"/>
    </source>
</evidence>
<dbReference type="AlphaFoldDB" id="A0AA42CU56"/>
<evidence type="ECO:0000256" key="4">
    <source>
        <dbReference type="ARBA" id="ARBA00022490"/>
    </source>
</evidence>
<comment type="caution">
    <text evidence="6">The sequence shown here is derived from an EMBL/GenBank/DDBJ whole genome shotgun (WGS) entry which is preliminary data.</text>
</comment>
<sequence length="309" mass="35011">MWFKHLHLYRLHDEQVIPLDALEDALDAQAFRPVGPHEAKRAGWSRPAGRHGRSLVHEIQGHRLLTLSRQERLLPSSVVKELLEERCLEQEARQGYAVTRRDRLAIKEKLVEELLPQAFTRSTRIDVWWDTRRRLIGVHCASVKRAEDTLDVLRQSLGSLKVTPVTVSIPPGRTMTEWLTKPETRPDTLLLGDQIELRAASEEEGVFRGRQVDLEGEEVQAALDAGRRVSQLRLSTEGQMSFTLHEDLAIKSIRFSDNLVDEANDSTDDEDPILKLDTEFSLMAHTLTSTLGQLIDWLGGETETPPATP</sequence>
<evidence type="ECO:0000256" key="5">
    <source>
        <dbReference type="ARBA" id="ARBA00023172"/>
    </source>
</evidence>
<dbReference type="RefSeq" id="WP_265895804.1">
    <property type="nucleotide sequence ID" value="NZ_JAPIVE010000001.1"/>
</dbReference>
<dbReference type="GO" id="GO:0043590">
    <property type="term" value="C:bacterial nucleoid"/>
    <property type="evidence" value="ECO:0007669"/>
    <property type="project" value="TreeGrafter"/>
</dbReference>
<proteinExistence type="inferred from homology"/>
<dbReference type="PANTHER" id="PTHR38103:SF1">
    <property type="entry name" value="RECOMBINATION-ASSOCIATED PROTEIN RDGC"/>
    <property type="match status" value="1"/>
</dbReference>
<dbReference type="GO" id="GO:0003690">
    <property type="term" value="F:double-stranded DNA binding"/>
    <property type="evidence" value="ECO:0007669"/>
    <property type="project" value="TreeGrafter"/>
</dbReference>
<dbReference type="Proteomes" id="UP001165678">
    <property type="component" value="Unassembled WGS sequence"/>
</dbReference>
<dbReference type="NCBIfam" id="NF001464">
    <property type="entry name" value="PRK00321.1-5"/>
    <property type="match status" value="1"/>
</dbReference>
<name>A0AA42CU56_9GAMM</name>
<comment type="similarity">
    <text evidence="2">Belongs to the RdgC family.</text>
</comment>
<evidence type="ECO:0000256" key="3">
    <source>
        <dbReference type="ARBA" id="ARBA00022296"/>
    </source>
</evidence>
<dbReference type="PANTHER" id="PTHR38103">
    <property type="entry name" value="RECOMBINATION-ASSOCIATED PROTEIN RDGC"/>
    <property type="match status" value="1"/>
</dbReference>